<keyword evidence="19" id="KW-1185">Reference proteome</keyword>
<reference evidence="19" key="1">
    <citation type="submission" date="2025-05" db="UniProtKB">
        <authorList>
            <consortium name="RefSeq"/>
        </authorList>
    </citation>
    <scope>NUCLEOTIDE SEQUENCE [LARGE SCALE GENOMIC DNA]</scope>
</reference>
<dbReference type="SMART" id="SM00220">
    <property type="entry name" value="S_TKc"/>
    <property type="match status" value="1"/>
</dbReference>
<feature type="chain" id="PRO_5046927051" evidence="16">
    <location>
        <begin position="22"/>
        <end position="643"/>
    </location>
</feature>
<evidence type="ECO:0000256" key="1">
    <source>
        <dbReference type="ARBA" id="ARBA00004167"/>
    </source>
</evidence>
<dbReference type="Proteomes" id="UP001652623">
    <property type="component" value="Chromosome 2"/>
</dbReference>
<dbReference type="InterPro" id="IPR011009">
    <property type="entry name" value="Kinase-like_dom_sf"/>
</dbReference>
<dbReference type="Gene3D" id="3.30.200.20">
    <property type="entry name" value="Phosphorylase Kinase, domain 1"/>
    <property type="match status" value="1"/>
</dbReference>
<dbReference type="CDD" id="cd23509">
    <property type="entry name" value="Gnk2-like"/>
    <property type="match status" value="2"/>
</dbReference>
<dbReference type="PROSITE" id="PS00108">
    <property type="entry name" value="PROTEIN_KINASE_ST"/>
    <property type="match status" value="1"/>
</dbReference>
<evidence type="ECO:0000256" key="11">
    <source>
        <dbReference type="ARBA" id="ARBA00023136"/>
    </source>
</evidence>
<keyword evidence="5 16" id="KW-0732">Signal</keyword>
<keyword evidence="2" id="KW-0723">Serine/threonine-protein kinase</keyword>
<proteinExistence type="predicted"/>
<evidence type="ECO:0000259" key="17">
    <source>
        <dbReference type="PROSITE" id="PS50011"/>
    </source>
</evidence>
<feature type="domain" description="Protein kinase" evidence="17">
    <location>
        <begin position="337"/>
        <end position="622"/>
    </location>
</feature>
<dbReference type="Pfam" id="PF01657">
    <property type="entry name" value="Stress-antifung"/>
    <property type="match status" value="2"/>
</dbReference>
<keyword evidence="11 15" id="KW-0472">Membrane</keyword>
<name>A0ABM4A0G4_ZIZJJ</name>
<evidence type="ECO:0000313" key="20">
    <source>
        <dbReference type="RefSeq" id="XP_060670231.1"/>
    </source>
</evidence>
<evidence type="ECO:0000256" key="13">
    <source>
        <dbReference type="ARBA" id="ARBA00023180"/>
    </source>
</evidence>
<dbReference type="PROSITE" id="PS51473">
    <property type="entry name" value="GNK2"/>
    <property type="match status" value="2"/>
</dbReference>
<evidence type="ECO:0000256" key="2">
    <source>
        <dbReference type="ARBA" id="ARBA00022527"/>
    </source>
</evidence>
<evidence type="ECO:0000256" key="15">
    <source>
        <dbReference type="SAM" id="Phobius"/>
    </source>
</evidence>
<keyword evidence="12" id="KW-0675">Receptor</keyword>
<evidence type="ECO:0000256" key="12">
    <source>
        <dbReference type="ARBA" id="ARBA00023170"/>
    </source>
</evidence>
<evidence type="ECO:0000256" key="5">
    <source>
        <dbReference type="ARBA" id="ARBA00022729"/>
    </source>
</evidence>
<keyword evidence="10 15" id="KW-1133">Transmembrane helix</keyword>
<feature type="domain" description="Gnk2-homologous" evidence="18">
    <location>
        <begin position="134"/>
        <end position="240"/>
    </location>
</feature>
<dbReference type="Gene3D" id="3.30.430.20">
    <property type="entry name" value="Gnk2 domain, C-X8-C-X2-C motif"/>
    <property type="match status" value="2"/>
</dbReference>
<evidence type="ECO:0000256" key="10">
    <source>
        <dbReference type="ARBA" id="ARBA00022989"/>
    </source>
</evidence>
<evidence type="ECO:0000259" key="18">
    <source>
        <dbReference type="PROSITE" id="PS51473"/>
    </source>
</evidence>
<evidence type="ECO:0000313" key="19">
    <source>
        <dbReference type="Proteomes" id="UP001652623"/>
    </source>
</evidence>
<feature type="signal peptide" evidence="16">
    <location>
        <begin position="1"/>
        <end position="21"/>
    </location>
</feature>
<dbReference type="InterPro" id="IPR002902">
    <property type="entry name" value="GNK2"/>
</dbReference>
<dbReference type="GeneID" id="107418894"/>
<evidence type="ECO:0000256" key="14">
    <source>
        <dbReference type="SAM" id="MobiDB-lite"/>
    </source>
</evidence>
<evidence type="ECO:0000256" key="8">
    <source>
        <dbReference type="ARBA" id="ARBA00022777"/>
    </source>
</evidence>
<dbReference type="Pfam" id="PF07714">
    <property type="entry name" value="PK_Tyr_Ser-Thr"/>
    <property type="match status" value="1"/>
</dbReference>
<evidence type="ECO:0000256" key="4">
    <source>
        <dbReference type="ARBA" id="ARBA00022692"/>
    </source>
</evidence>
<dbReference type="PANTHER" id="PTHR27002">
    <property type="entry name" value="RECEPTOR-LIKE SERINE/THREONINE-PROTEIN KINASE SD1-8"/>
    <property type="match status" value="1"/>
</dbReference>
<keyword evidence="3" id="KW-0808">Transferase</keyword>
<evidence type="ECO:0000256" key="16">
    <source>
        <dbReference type="SAM" id="SignalP"/>
    </source>
</evidence>
<feature type="domain" description="Gnk2-homologous" evidence="18">
    <location>
        <begin position="25"/>
        <end position="128"/>
    </location>
</feature>
<feature type="region of interest" description="Disordered" evidence="14">
    <location>
        <begin position="245"/>
        <end position="268"/>
    </location>
</feature>
<keyword evidence="9" id="KW-0067">ATP-binding</keyword>
<evidence type="ECO:0000256" key="9">
    <source>
        <dbReference type="ARBA" id="ARBA00022840"/>
    </source>
</evidence>
<keyword evidence="13" id="KW-0325">Glycoprotein</keyword>
<feature type="transmembrane region" description="Helical" evidence="15">
    <location>
        <begin position="275"/>
        <end position="296"/>
    </location>
</feature>
<accession>A0ABM4A0G4</accession>
<dbReference type="PANTHER" id="PTHR27002:SF1073">
    <property type="entry name" value="CYSTEINE-RICH RECEPTOR-LIKE PROTEIN KINASE 29"/>
    <property type="match status" value="1"/>
</dbReference>
<keyword evidence="4 15" id="KW-0812">Transmembrane</keyword>
<keyword evidence="8" id="KW-0418">Kinase</keyword>
<sequence>MVSSRLLLFLCLISIATRAIAQPTFVRHVCDNEKGNYTTNSTYQTNLNQLLSFLFSNTDNDYGFYNSSYGQNSDQIYAIGLCRGDIEPDACRSCLNYSRNSMTQRCPNQKEAIEWYDECMLRYSYRSIFGVMEASPYISLLNPQNISSNVEAFDEELKNLFDKLRTQAAGGNSLRKYAAGNASFTQNFGTVYALVQCTPDLSQRDCENCLVDAVSGTARGKIGGQILLPSCKIRYELNDLFYEPSDNNSPPPFSPPNSTTPTTSKEKKTNTTRTIVLVVVPTVVFVALIISVCAYLKFKKAKERVEIDPSSKDVEEISIQESLQFDFGTIRVATNNFSEANKLGQGGFGPVYRGKLSNGENIAVKRLSKNSGQGDQEFKNEVLLVAKLQHRNLVKLLGFCLEGSERLLVYEFVPNASLDQFIFDLIKRADLDWDTRYKIIKGIARGILYLHEDSRLRIIHRDLKASNILLDEEMKPKISDFGMARLFIIDQTQANTSRIVGTYGYMAPEYAMNGHFSVKSDVYSFGVLLLETISGQKNNCFHNGDDVEDLLSFAWKNWKEGTALNVVDGLMRGVSTSEILRCIHIALLCVQENANDRPTMNSIVLMLNSNSLTLPLPSRPAFFMHSTLGPDMSLESDYSSRST</sequence>
<reference evidence="20" key="2">
    <citation type="submission" date="2025-08" db="UniProtKB">
        <authorList>
            <consortium name="RefSeq"/>
        </authorList>
    </citation>
    <scope>IDENTIFICATION</scope>
    <source>
        <tissue evidence="20">Seedling</tissue>
    </source>
</reference>
<dbReference type="InterPro" id="IPR000719">
    <property type="entry name" value="Prot_kinase_dom"/>
</dbReference>
<dbReference type="Gene3D" id="1.10.510.10">
    <property type="entry name" value="Transferase(Phosphotransferase) domain 1"/>
    <property type="match status" value="1"/>
</dbReference>
<dbReference type="RefSeq" id="XP_060670231.1">
    <property type="nucleotide sequence ID" value="XM_060814248.1"/>
</dbReference>
<gene>
    <name evidence="20" type="primary">LOC107418894</name>
</gene>
<dbReference type="InterPro" id="IPR008271">
    <property type="entry name" value="Ser/Thr_kinase_AS"/>
</dbReference>
<keyword evidence="7" id="KW-0547">Nucleotide-binding</keyword>
<dbReference type="InterPro" id="IPR038408">
    <property type="entry name" value="GNK2_sf"/>
</dbReference>
<dbReference type="SUPFAM" id="SSF56112">
    <property type="entry name" value="Protein kinase-like (PK-like)"/>
    <property type="match status" value="1"/>
</dbReference>
<keyword evidence="6" id="KW-0677">Repeat</keyword>
<evidence type="ECO:0000256" key="7">
    <source>
        <dbReference type="ARBA" id="ARBA00022741"/>
    </source>
</evidence>
<evidence type="ECO:0000256" key="6">
    <source>
        <dbReference type="ARBA" id="ARBA00022737"/>
    </source>
</evidence>
<organism evidence="19 20">
    <name type="scientific">Ziziphus jujuba</name>
    <name type="common">Chinese jujube</name>
    <name type="synonym">Ziziphus sativa</name>
    <dbReference type="NCBI Taxonomy" id="326968"/>
    <lineage>
        <taxon>Eukaryota</taxon>
        <taxon>Viridiplantae</taxon>
        <taxon>Streptophyta</taxon>
        <taxon>Embryophyta</taxon>
        <taxon>Tracheophyta</taxon>
        <taxon>Spermatophyta</taxon>
        <taxon>Magnoliopsida</taxon>
        <taxon>eudicotyledons</taxon>
        <taxon>Gunneridae</taxon>
        <taxon>Pentapetalae</taxon>
        <taxon>rosids</taxon>
        <taxon>fabids</taxon>
        <taxon>Rosales</taxon>
        <taxon>Rhamnaceae</taxon>
        <taxon>Paliureae</taxon>
        <taxon>Ziziphus</taxon>
    </lineage>
</organism>
<protein>
    <submittedName>
        <fullName evidence="20">Cysteine-rich receptor-like protein kinase 10</fullName>
    </submittedName>
</protein>
<dbReference type="InterPro" id="IPR001245">
    <property type="entry name" value="Ser-Thr/Tyr_kinase_cat_dom"/>
</dbReference>
<dbReference type="CDD" id="cd14066">
    <property type="entry name" value="STKc_IRAK"/>
    <property type="match status" value="1"/>
</dbReference>
<evidence type="ECO:0000256" key="3">
    <source>
        <dbReference type="ARBA" id="ARBA00022679"/>
    </source>
</evidence>
<comment type="subcellular location">
    <subcellularLocation>
        <location evidence="1">Membrane</location>
        <topology evidence="1">Single-pass membrane protein</topology>
    </subcellularLocation>
</comment>
<dbReference type="PROSITE" id="PS50011">
    <property type="entry name" value="PROTEIN_KINASE_DOM"/>
    <property type="match status" value="1"/>
</dbReference>